<evidence type="ECO:0000313" key="2">
    <source>
        <dbReference type="EMBL" id="CAA9584552.1"/>
    </source>
</evidence>
<feature type="region of interest" description="Disordered" evidence="1">
    <location>
        <begin position="1"/>
        <end position="39"/>
    </location>
</feature>
<proteinExistence type="predicted"/>
<feature type="non-terminal residue" evidence="2">
    <location>
        <position position="39"/>
    </location>
</feature>
<name>A0A6J4VP09_9BACT</name>
<dbReference type="AlphaFoldDB" id="A0A6J4VP09"/>
<gene>
    <name evidence="2" type="ORF">AVDCRST_MAG18-3632</name>
</gene>
<accession>A0A6J4VP09</accession>
<protein>
    <submittedName>
        <fullName evidence="2">Uncharacterized protein</fullName>
    </submittedName>
</protein>
<sequence length="39" mass="4094">AACRPHNAGGPDRVERPSARVSSDRGAAPSHLRDPNIAM</sequence>
<dbReference type="EMBL" id="CADCWN010000285">
    <property type="protein sequence ID" value="CAA9584552.1"/>
    <property type="molecule type" value="Genomic_DNA"/>
</dbReference>
<organism evidence="2">
    <name type="scientific">uncultured Thermomicrobiales bacterium</name>
    <dbReference type="NCBI Taxonomy" id="1645740"/>
    <lineage>
        <taxon>Bacteria</taxon>
        <taxon>Pseudomonadati</taxon>
        <taxon>Thermomicrobiota</taxon>
        <taxon>Thermomicrobia</taxon>
        <taxon>Thermomicrobiales</taxon>
        <taxon>environmental samples</taxon>
    </lineage>
</organism>
<feature type="non-terminal residue" evidence="2">
    <location>
        <position position="1"/>
    </location>
</feature>
<evidence type="ECO:0000256" key="1">
    <source>
        <dbReference type="SAM" id="MobiDB-lite"/>
    </source>
</evidence>
<reference evidence="2" key="1">
    <citation type="submission" date="2020-02" db="EMBL/GenBank/DDBJ databases">
        <authorList>
            <person name="Meier V. D."/>
        </authorList>
    </citation>
    <scope>NUCLEOTIDE SEQUENCE</scope>
    <source>
        <strain evidence="2">AVDCRST_MAG18</strain>
    </source>
</reference>